<dbReference type="RefSeq" id="WP_130629900.1">
    <property type="nucleotide sequence ID" value="NZ_CP036164.1"/>
</dbReference>
<organism evidence="1 2">
    <name type="scientific">Janibacter limosus</name>
    <dbReference type="NCBI Taxonomy" id="53458"/>
    <lineage>
        <taxon>Bacteria</taxon>
        <taxon>Bacillati</taxon>
        <taxon>Actinomycetota</taxon>
        <taxon>Actinomycetes</taxon>
        <taxon>Micrococcales</taxon>
        <taxon>Intrasporangiaceae</taxon>
        <taxon>Janibacter</taxon>
    </lineage>
</organism>
<keyword evidence="2" id="KW-1185">Reference proteome</keyword>
<reference evidence="1 2" key="1">
    <citation type="submission" date="2019-02" db="EMBL/GenBank/DDBJ databases">
        <title>Genomic data mining of an Antarctic deep-sea actinobacterium, Janibacterlimosus P3-3-X1.</title>
        <authorList>
            <person name="Liao L."/>
            <person name="Chen B."/>
        </authorList>
    </citation>
    <scope>NUCLEOTIDE SEQUENCE [LARGE SCALE GENOMIC DNA]</scope>
    <source>
        <strain evidence="1 2">P3-3-X1</strain>
    </source>
</reference>
<name>A0A4P6MUV4_9MICO</name>
<accession>A0A4P6MUV4</accession>
<evidence type="ECO:0008006" key="3">
    <source>
        <dbReference type="Google" id="ProtNLM"/>
    </source>
</evidence>
<protein>
    <recommendedName>
        <fullName evidence="3">DUF559 domain-containing protein</fullName>
    </recommendedName>
</protein>
<proteinExistence type="predicted"/>
<dbReference type="EMBL" id="CP036164">
    <property type="protein sequence ID" value="QBF46682.1"/>
    <property type="molecule type" value="Genomic_DNA"/>
</dbReference>
<gene>
    <name evidence="1" type="ORF">EXU32_10735</name>
</gene>
<evidence type="ECO:0000313" key="2">
    <source>
        <dbReference type="Proteomes" id="UP000290408"/>
    </source>
</evidence>
<sequence>MYLDVYFEEYGLVVEIDGAGHLWGLSGAADALRANQVVIDGDRVLRINVIGWRLDQEAFMD</sequence>
<evidence type="ECO:0000313" key="1">
    <source>
        <dbReference type="EMBL" id="QBF46682.1"/>
    </source>
</evidence>
<dbReference type="AlphaFoldDB" id="A0A4P6MUV4"/>
<dbReference type="OrthoDB" id="3209715at2"/>
<dbReference type="Proteomes" id="UP000290408">
    <property type="component" value="Chromosome"/>
</dbReference>
<dbReference type="KEGG" id="jli:EXU32_10735"/>